<sequence>MLEGTSIYLHIDQSVYTHLYIPPGSSSNDSLSSLFISPCNLPHISHLTQHHIFHTLTRTPSNSLKANNPHSKKPPNKHTHTHQPTPCPKDVNHHHPRPNPELKKTLLPTPRESAKEATTKRTASLTSTTSPQTPRDPSMTTPRRPARRLRIKRSAEGVRSRDVYVVVACSKGGTRMTRCRHGNGGLR</sequence>
<reference evidence="2 3" key="1">
    <citation type="submission" date="2019-06" db="EMBL/GenBank/DDBJ databases">
        <title>Genome Sequence of the Brown Rot Fungal Pathogen Monilinia fructicola.</title>
        <authorList>
            <person name="De Miccolis Angelini R.M."/>
            <person name="Landi L."/>
            <person name="Abate D."/>
            <person name="Pollastro S."/>
            <person name="Romanazzi G."/>
            <person name="Faretra F."/>
        </authorList>
    </citation>
    <scope>NUCLEOTIDE SEQUENCE [LARGE SCALE GENOMIC DNA]</scope>
    <source>
        <strain evidence="2 3">Mfrc123</strain>
    </source>
</reference>
<evidence type="ECO:0000256" key="1">
    <source>
        <dbReference type="SAM" id="MobiDB-lite"/>
    </source>
</evidence>
<keyword evidence="3" id="KW-1185">Reference proteome</keyword>
<feature type="compositionally biased region" description="Polar residues" evidence="1">
    <location>
        <begin position="131"/>
        <end position="141"/>
    </location>
</feature>
<protein>
    <submittedName>
        <fullName evidence="2">Uncharacterized protein</fullName>
    </submittedName>
</protein>
<accession>A0A5M9K7C4</accession>
<feature type="compositionally biased region" description="Basic and acidic residues" evidence="1">
    <location>
        <begin position="90"/>
        <end position="104"/>
    </location>
</feature>
<feature type="compositionally biased region" description="Low complexity" evidence="1">
    <location>
        <begin position="120"/>
        <end position="130"/>
    </location>
</feature>
<dbReference type="Proteomes" id="UP000322873">
    <property type="component" value="Unassembled WGS sequence"/>
</dbReference>
<gene>
    <name evidence="2" type="ORF">EYC84_006828</name>
</gene>
<evidence type="ECO:0000313" key="3">
    <source>
        <dbReference type="Proteomes" id="UP000322873"/>
    </source>
</evidence>
<name>A0A5M9K7C4_MONFR</name>
<dbReference type="AlphaFoldDB" id="A0A5M9K7C4"/>
<organism evidence="2 3">
    <name type="scientific">Monilinia fructicola</name>
    <name type="common">Brown rot fungus</name>
    <name type="synonym">Ciboria fructicola</name>
    <dbReference type="NCBI Taxonomy" id="38448"/>
    <lineage>
        <taxon>Eukaryota</taxon>
        <taxon>Fungi</taxon>
        <taxon>Dikarya</taxon>
        <taxon>Ascomycota</taxon>
        <taxon>Pezizomycotina</taxon>
        <taxon>Leotiomycetes</taxon>
        <taxon>Helotiales</taxon>
        <taxon>Sclerotiniaceae</taxon>
        <taxon>Monilinia</taxon>
    </lineage>
</organism>
<proteinExistence type="predicted"/>
<feature type="region of interest" description="Disordered" evidence="1">
    <location>
        <begin position="59"/>
        <end position="148"/>
    </location>
</feature>
<comment type="caution">
    <text evidence="2">The sequence shown here is derived from an EMBL/GenBank/DDBJ whole genome shotgun (WGS) entry which is preliminary data.</text>
</comment>
<evidence type="ECO:0000313" key="2">
    <source>
        <dbReference type="EMBL" id="KAA8576767.1"/>
    </source>
</evidence>
<dbReference type="EMBL" id="VICG01000001">
    <property type="protein sequence ID" value="KAA8576767.1"/>
    <property type="molecule type" value="Genomic_DNA"/>
</dbReference>
<feature type="compositionally biased region" description="Basic residues" evidence="1">
    <location>
        <begin position="70"/>
        <end position="81"/>
    </location>
</feature>
<feature type="compositionally biased region" description="Polar residues" evidence="1">
    <location>
        <begin position="59"/>
        <end position="69"/>
    </location>
</feature>